<name>A0ABX1ZBJ4_9BACL</name>
<keyword evidence="3" id="KW-1185">Reference proteome</keyword>
<gene>
    <name evidence="2" type="ORF">GC102_26640</name>
</gene>
<evidence type="ECO:0000313" key="2">
    <source>
        <dbReference type="EMBL" id="NOU89303.1"/>
    </source>
</evidence>
<keyword evidence="1" id="KW-1133">Transmembrane helix</keyword>
<keyword evidence="1" id="KW-0472">Membrane</keyword>
<organism evidence="2 3">
    <name type="scientific">Paenibacillus germinis</name>
    <dbReference type="NCBI Taxonomy" id="2654979"/>
    <lineage>
        <taxon>Bacteria</taxon>
        <taxon>Bacillati</taxon>
        <taxon>Bacillota</taxon>
        <taxon>Bacilli</taxon>
        <taxon>Bacillales</taxon>
        <taxon>Paenibacillaceae</taxon>
        <taxon>Paenibacillus</taxon>
    </lineage>
</organism>
<dbReference type="EMBL" id="WHOC01000144">
    <property type="protein sequence ID" value="NOU89303.1"/>
    <property type="molecule type" value="Genomic_DNA"/>
</dbReference>
<feature type="transmembrane region" description="Helical" evidence="1">
    <location>
        <begin position="107"/>
        <end position="130"/>
    </location>
</feature>
<protein>
    <submittedName>
        <fullName evidence="2">DUF2798 domain-containing protein</fullName>
    </submittedName>
</protein>
<dbReference type="Pfam" id="PF11391">
    <property type="entry name" value="DUF2798"/>
    <property type="match status" value="2"/>
</dbReference>
<feature type="transmembrane region" description="Helical" evidence="1">
    <location>
        <begin position="78"/>
        <end position="101"/>
    </location>
</feature>
<keyword evidence="1" id="KW-0812">Transmembrane</keyword>
<evidence type="ECO:0000256" key="1">
    <source>
        <dbReference type="SAM" id="Phobius"/>
    </source>
</evidence>
<reference evidence="2 3" key="1">
    <citation type="submission" date="2019-10" db="EMBL/GenBank/DDBJ databases">
        <title>Description of Paenibacillus choica sp. nov.</title>
        <authorList>
            <person name="Carlier A."/>
            <person name="Qi S."/>
        </authorList>
    </citation>
    <scope>NUCLEOTIDE SEQUENCE [LARGE SCALE GENOMIC DNA]</scope>
    <source>
        <strain evidence="2 3">LMG 31460</strain>
    </source>
</reference>
<sequence>MRINHKYRQLTFVSIMSMIMTFIMSGIMTYVLEGGFIPYFVSTWMKDWGVAFVIAFGLNLFLPAKIRKFANRFKKAQIVYIFAISLIMTFVLSFALTAFAMNGIVPYFVSYWTGAWRIAFIIVFVLNFFLPQFVGKLVSKLIVQQPALH</sequence>
<feature type="transmembrane region" description="Helical" evidence="1">
    <location>
        <begin position="48"/>
        <end position="66"/>
    </location>
</feature>
<dbReference type="Proteomes" id="UP000658690">
    <property type="component" value="Unassembled WGS sequence"/>
</dbReference>
<dbReference type="RefSeq" id="WP_171692263.1">
    <property type="nucleotide sequence ID" value="NZ_WHOC01000144.1"/>
</dbReference>
<proteinExistence type="predicted"/>
<accession>A0ABX1ZBJ4</accession>
<feature type="transmembrane region" description="Helical" evidence="1">
    <location>
        <begin position="12"/>
        <end position="32"/>
    </location>
</feature>
<dbReference type="InterPro" id="IPR021529">
    <property type="entry name" value="DUF2798"/>
</dbReference>
<evidence type="ECO:0000313" key="3">
    <source>
        <dbReference type="Proteomes" id="UP000658690"/>
    </source>
</evidence>
<comment type="caution">
    <text evidence="2">The sequence shown here is derived from an EMBL/GenBank/DDBJ whole genome shotgun (WGS) entry which is preliminary data.</text>
</comment>